<dbReference type="RefSeq" id="WP_194034584.1">
    <property type="nucleotide sequence ID" value="NZ_CP063657.1"/>
</dbReference>
<proteinExistence type="predicted"/>
<evidence type="ECO:0008006" key="4">
    <source>
        <dbReference type="Google" id="ProtNLM"/>
    </source>
</evidence>
<feature type="chain" id="PRO_5045309822" description="Ig-like domain-containing protein" evidence="1">
    <location>
        <begin position="19"/>
        <end position="129"/>
    </location>
</feature>
<protein>
    <recommendedName>
        <fullName evidence="4">Ig-like domain-containing protein</fullName>
    </recommendedName>
</protein>
<keyword evidence="1" id="KW-0732">Signal</keyword>
<dbReference type="Proteomes" id="UP000593932">
    <property type="component" value="Chromosome"/>
</dbReference>
<name>A0A7S6UKS7_9GAMM</name>
<feature type="signal peptide" evidence="1">
    <location>
        <begin position="1"/>
        <end position="18"/>
    </location>
</feature>
<evidence type="ECO:0000313" key="2">
    <source>
        <dbReference type="EMBL" id="QOW22035.1"/>
    </source>
</evidence>
<gene>
    <name evidence="2" type="ORF">INQ42_12680</name>
</gene>
<evidence type="ECO:0000256" key="1">
    <source>
        <dbReference type="SAM" id="SignalP"/>
    </source>
</evidence>
<dbReference type="EMBL" id="CP063657">
    <property type="protein sequence ID" value="QOW22035.1"/>
    <property type="molecule type" value="Genomic_DNA"/>
</dbReference>
<sequence>MKNLITVALLCMSSVVVANPSAPAQADLWTNARPDVQVSVVRGKAMDTYELSASISDLRTGQVLSEPKLIATPGKPAQVQVGATGADGMISVEFTVTVADSGDTATYSSQVKDNGVAISSQSFTLAVTR</sequence>
<evidence type="ECO:0000313" key="3">
    <source>
        <dbReference type="Proteomes" id="UP000593932"/>
    </source>
</evidence>
<keyword evidence="3" id="KW-1185">Reference proteome</keyword>
<accession>A0A7S6UKS7</accession>
<reference evidence="2 3" key="1">
    <citation type="submission" date="2020-10" db="EMBL/GenBank/DDBJ databases">
        <title>complete genome sequencing of Lysobacter sp. H23M41.</title>
        <authorList>
            <person name="Bae J.-W."/>
            <person name="Lee S.-Y."/>
        </authorList>
    </citation>
    <scope>NUCLEOTIDE SEQUENCE [LARGE SCALE GENOMIC DNA]</scope>
    <source>
        <strain evidence="2 3">H23M41</strain>
    </source>
</reference>
<organism evidence="2 3">
    <name type="scientific">Novilysobacter avium</name>
    <dbReference type="NCBI Taxonomy" id="2781023"/>
    <lineage>
        <taxon>Bacteria</taxon>
        <taxon>Pseudomonadati</taxon>
        <taxon>Pseudomonadota</taxon>
        <taxon>Gammaproteobacteria</taxon>
        <taxon>Lysobacterales</taxon>
        <taxon>Lysobacteraceae</taxon>
        <taxon>Novilysobacter</taxon>
    </lineage>
</organism>